<feature type="transmembrane region" description="Helical" evidence="8">
    <location>
        <begin position="132"/>
        <end position="151"/>
    </location>
</feature>
<evidence type="ECO:0000259" key="9">
    <source>
        <dbReference type="Pfam" id="PF13231"/>
    </source>
</evidence>
<evidence type="ECO:0000256" key="2">
    <source>
        <dbReference type="ARBA" id="ARBA00022475"/>
    </source>
</evidence>
<feature type="transmembrane region" description="Helical" evidence="8">
    <location>
        <begin position="258"/>
        <end position="276"/>
    </location>
</feature>
<organism evidence="10 11">
    <name type="scientific">Candidatus Roizmanbacteria bacterium CG10_big_fil_rev_8_21_14_0_10_39_6</name>
    <dbReference type="NCBI Taxonomy" id="1974853"/>
    <lineage>
        <taxon>Bacteria</taxon>
        <taxon>Candidatus Roizmaniibacteriota</taxon>
    </lineage>
</organism>
<evidence type="ECO:0000256" key="6">
    <source>
        <dbReference type="ARBA" id="ARBA00022989"/>
    </source>
</evidence>
<dbReference type="Proteomes" id="UP000229554">
    <property type="component" value="Unassembled WGS sequence"/>
</dbReference>
<dbReference type="GO" id="GO:0009103">
    <property type="term" value="P:lipopolysaccharide biosynthetic process"/>
    <property type="evidence" value="ECO:0007669"/>
    <property type="project" value="UniProtKB-ARBA"/>
</dbReference>
<evidence type="ECO:0000313" key="10">
    <source>
        <dbReference type="EMBL" id="PJE63068.1"/>
    </source>
</evidence>
<keyword evidence="5 8" id="KW-0812">Transmembrane</keyword>
<dbReference type="PANTHER" id="PTHR33908:SF11">
    <property type="entry name" value="MEMBRANE PROTEIN"/>
    <property type="match status" value="1"/>
</dbReference>
<feature type="transmembrane region" description="Helical" evidence="8">
    <location>
        <begin position="163"/>
        <end position="193"/>
    </location>
</feature>
<keyword evidence="7 8" id="KW-0472">Membrane</keyword>
<dbReference type="Pfam" id="PF13231">
    <property type="entry name" value="PMT_2"/>
    <property type="match status" value="1"/>
</dbReference>
<keyword evidence="6 8" id="KW-1133">Transmembrane helix</keyword>
<feature type="transmembrane region" description="Helical" evidence="8">
    <location>
        <begin position="310"/>
        <end position="329"/>
    </location>
</feature>
<name>A0A2M8KT13_9BACT</name>
<protein>
    <recommendedName>
        <fullName evidence="9">Glycosyltransferase RgtA/B/C/D-like domain-containing protein</fullName>
    </recommendedName>
</protein>
<dbReference type="GO" id="GO:0005886">
    <property type="term" value="C:plasma membrane"/>
    <property type="evidence" value="ECO:0007669"/>
    <property type="project" value="UniProtKB-SubCell"/>
</dbReference>
<accession>A0A2M8KT13</accession>
<keyword evidence="4" id="KW-0808">Transferase</keyword>
<keyword evidence="3" id="KW-0328">Glycosyltransferase</keyword>
<comment type="subcellular location">
    <subcellularLocation>
        <location evidence="1">Cell membrane</location>
        <topology evidence="1">Multi-pass membrane protein</topology>
    </subcellularLocation>
</comment>
<dbReference type="EMBL" id="PFED01000062">
    <property type="protein sequence ID" value="PJE63068.1"/>
    <property type="molecule type" value="Genomic_DNA"/>
</dbReference>
<reference evidence="11" key="1">
    <citation type="submission" date="2017-09" db="EMBL/GenBank/DDBJ databases">
        <title>Depth-based differentiation of microbial function through sediment-hosted aquifers and enrichment of novel symbionts in the deep terrestrial subsurface.</title>
        <authorList>
            <person name="Probst A.J."/>
            <person name="Ladd B."/>
            <person name="Jarett J.K."/>
            <person name="Geller-Mcgrath D.E."/>
            <person name="Sieber C.M.K."/>
            <person name="Emerson J.B."/>
            <person name="Anantharaman K."/>
            <person name="Thomas B.C."/>
            <person name="Malmstrom R."/>
            <person name="Stieglmeier M."/>
            <person name="Klingl A."/>
            <person name="Woyke T."/>
            <person name="Ryan C.M."/>
            <person name="Banfield J.F."/>
        </authorList>
    </citation>
    <scope>NUCLEOTIDE SEQUENCE [LARGE SCALE GENOMIC DNA]</scope>
</reference>
<gene>
    <name evidence="10" type="ORF">COU88_01560</name>
</gene>
<feature type="transmembrane region" description="Helical" evidence="8">
    <location>
        <begin position="81"/>
        <end position="100"/>
    </location>
</feature>
<evidence type="ECO:0000256" key="7">
    <source>
        <dbReference type="ARBA" id="ARBA00023136"/>
    </source>
</evidence>
<evidence type="ECO:0000256" key="4">
    <source>
        <dbReference type="ARBA" id="ARBA00022679"/>
    </source>
</evidence>
<proteinExistence type="predicted"/>
<dbReference type="GO" id="GO:0016763">
    <property type="term" value="F:pentosyltransferase activity"/>
    <property type="evidence" value="ECO:0007669"/>
    <property type="project" value="TreeGrafter"/>
</dbReference>
<feature type="transmembrane region" description="Helical" evidence="8">
    <location>
        <begin position="341"/>
        <end position="358"/>
    </location>
</feature>
<evidence type="ECO:0000256" key="3">
    <source>
        <dbReference type="ARBA" id="ARBA00022676"/>
    </source>
</evidence>
<keyword evidence="2" id="KW-1003">Cell membrane</keyword>
<dbReference type="AlphaFoldDB" id="A0A2M8KT13"/>
<dbReference type="InterPro" id="IPR038731">
    <property type="entry name" value="RgtA/B/C-like"/>
</dbReference>
<evidence type="ECO:0000256" key="5">
    <source>
        <dbReference type="ARBA" id="ARBA00022692"/>
    </source>
</evidence>
<evidence type="ECO:0000256" key="8">
    <source>
        <dbReference type="SAM" id="Phobius"/>
    </source>
</evidence>
<feature type="transmembrane region" description="Helical" evidence="8">
    <location>
        <begin position="282"/>
        <end position="303"/>
    </location>
</feature>
<dbReference type="InterPro" id="IPR050297">
    <property type="entry name" value="LipidA_mod_glycosyltrf_83"/>
</dbReference>
<evidence type="ECO:0000313" key="11">
    <source>
        <dbReference type="Proteomes" id="UP000229554"/>
    </source>
</evidence>
<sequence length="489" mass="55551">MTKTSVITRLFALTVVIGFLLRIVCLTRFPVFTDEAIYAHWAKGLIDGTLSPFISISDGKTPLFIWTIAAAVKLGATYTNAGRILSALSFVGTGFFLYALSKKNMKGVWVLVPSLLYALSPFTLFYERMGLMDSLLTFFSSGFLYVTYLFLTTKNSLRRAIVSGLFLALAFMTKPSALLFVYTSALIPLLYIFIDKKKALYSLLLLIPTLLILFFISRSTGFSAYSYKNMEFTYPLTTDWQILWNNLIMNIKTLAPSFALYFLPLLILFPFAIYYLMTGKRYALLLQILLYMCIPVGIIMVFGRIVFSRYFLSLTPLIFITAGYTLMHASYIKSDRVKKGLLSVSLLGTLLYFTYGSIKTLIDPSRAFLSTQDRWQYITSTASGFGMIESIDFIKKTHTKMTLVTTQDFGNLPYIFDFAFEHEPNVTVYGTWTQDPKAILSEIPHTNAPVYILYNLPINAPQNTNDLKKLFNYTRPGNESEIILYQLIR</sequence>
<feature type="transmembrane region" description="Helical" evidence="8">
    <location>
        <begin position="107"/>
        <end position="126"/>
    </location>
</feature>
<feature type="domain" description="Glycosyltransferase RgtA/B/C/D-like" evidence="9">
    <location>
        <begin position="60"/>
        <end position="215"/>
    </location>
</feature>
<feature type="transmembrane region" description="Helical" evidence="8">
    <location>
        <begin position="199"/>
        <end position="216"/>
    </location>
</feature>
<evidence type="ECO:0000256" key="1">
    <source>
        <dbReference type="ARBA" id="ARBA00004651"/>
    </source>
</evidence>
<dbReference type="PANTHER" id="PTHR33908">
    <property type="entry name" value="MANNOSYLTRANSFERASE YKCB-RELATED"/>
    <property type="match status" value="1"/>
</dbReference>
<comment type="caution">
    <text evidence="10">The sequence shown here is derived from an EMBL/GenBank/DDBJ whole genome shotgun (WGS) entry which is preliminary data.</text>
</comment>